<proteinExistence type="predicted"/>
<dbReference type="Gene3D" id="3.20.20.70">
    <property type="entry name" value="Aldolase class I"/>
    <property type="match status" value="1"/>
</dbReference>
<accession>A0A1I1YW14</accession>
<dbReference type="Proteomes" id="UP000325289">
    <property type="component" value="Unassembled WGS sequence"/>
</dbReference>
<dbReference type="CDD" id="cd00564">
    <property type="entry name" value="TMP_TenI"/>
    <property type="match status" value="1"/>
</dbReference>
<dbReference type="EMBL" id="FOMS01000007">
    <property type="protein sequence ID" value="SFE23502.1"/>
    <property type="molecule type" value="Genomic_DNA"/>
</dbReference>
<dbReference type="GO" id="GO:0005737">
    <property type="term" value="C:cytoplasm"/>
    <property type="evidence" value="ECO:0007669"/>
    <property type="project" value="TreeGrafter"/>
</dbReference>
<name>A0A1I1YW14_9RHOB</name>
<dbReference type="InterPro" id="IPR036206">
    <property type="entry name" value="ThiamineP_synth_sf"/>
</dbReference>
<dbReference type="OrthoDB" id="7159061at2"/>
<dbReference type="SUPFAM" id="SSF51391">
    <property type="entry name" value="Thiamin phosphate synthase"/>
    <property type="match status" value="1"/>
</dbReference>
<organism evidence="4 5">
    <name type="scientific">Roseivivax sediminis</name>
    <dbReference type="NCBI Taxonomy" id="936889"/>
    <lineage>
        <taxon>Bacteria</taxon>
        <taxon>Pseudomonadati</taxon>
        <taxon>Pseudomonadota</taxon>
        <taxon>Alphaproteobacteria</taxon>
        <taxon>Rhodobacterales</taxon>
        <taxon>Roseobacteraceae</taxon>
        <taxon>Roseivivax</taxon>
    </lineage>
</organism>
<comment type="pathway">
    <text evidence="1">Cofactor biosynthesis; thiamine diphosphate biosynthesis.</text>
</comment>
<dbReference type="PANTHER" id="PTHR20857:SF15">
    <property type="entry name" value="THIAMINE-PHOSPHATE SYNTHASE"/>
    <property type="match status" value="1"/>
</dbReference>
<dbReference type="PANTHER" id="PTHR20857">
    <property type="entry name" value="THIAMINE-PHOSPHATE PYROPHOSPHORYLASE"/>
    <property type="match status" value="1"/>
</dbReference>
<dbReference type="GO" id="GO:0004789">
    <property type="term" value="F:thiamine-phosphate diphosphorylase activity"/>
    <property type="evidence" value="ECO:0007669"/>
    <property type="project" value="TreeGrafter"/>
</dbReference>
<feature type="domain" description="Thiamine phosphate synthase/TenI" evidence="3">
    <location>
        <begin position="9"/>
        <end position="175"/>
    </location>
</feature>
<keyword evidence="2" id="KW-0784">Thiamine biosynthesis</keyword>
<dbReference type="Pfam" id="PF02581">
    <property type="entry name" value="TMP-TENI"/>
    <property type="match status" value="1"/>
</dbReference>
<keyword evidence="5" id="KW-1185">Reference proteome</keyword>
<evidence type="ECO:0000313" key="5">
    <source>
        <dbReference type="Proteomes" id="UP000325289"/>
    </source>
</evidence>
<evidence type="ECO:0000313" key="4">
    <source>
        <dbReference type="EMBL" id="SFE23502.1"/>
    </source>
</evidence>
<dbReference type="AlphaFoldDB" id="A0A1I1YW14"/>
<dbReference type="GO" id="GO:0009228">
    <property type="term" value="P:thiamine biosynthetic process"/>
    <property type="evidence" value="ECO:0007669"/>
    <property type="project" value="UniProtKB-KW"/>
</dbReference>
<protein>
    <submittedName>
        <fullName evidence="4">Thiamine-phosphate pyrophosphorylase</fullName>
    </submittedName>
</protein>
<evidence type="ECO:0000259" key="3">
    <source>
        <dbReference type="Pfam" id="PF02581"/>
    </source>
</evidence>
<gene>
    <name evidence="4" type="ORF">SAMN04515678_107234</name>
</gene>
<evidence type="ECO:0000256" key="2">
    <source>
        <dbReference type="ARBA" id="ARBA00022977"/>
    </source>
</evidence>
<sequence length="205" mass="21589">MAQTEEPQLYLLTPPAFDLGTFPDRLARVLDAAPIACLRLSLATRDEDTILRAADAIRDVAHARDVALVIDTHVVLAERLGLDGVHLPDGARSVRAARKALGADAIVGSHCGTSRHAGMNAGEAGADYVAFGPVSGALGDGSTAEPELFAWWSEMIELPVVAEGGLDAEHIRSLAPVTDFFALGEEIWQEEDAAAALGDLIAAMR</sequence>
<dbReference type="InterPro" id="IPR022998">
    <property type="entry name" value="ThiamineP_synth_TenI"/>
</dbReference>
<dbReference type="InterPro" id="IPR013785">
    <property type="entry name" value="Aldolase_TIM"/>
</dbReference>
<dbReference type="RefSeq" id="WP_149756338.1">
    <property type="nucleotide sequence ID" value="NZ_FOMS01000007.1"/>
</dbReference>
<evidence type="ECO:0000256" key="1">
    <source>
        <dbReference type="ARBA" id="ARBA00004948"/>
    </source>
</evidence>
<reference evidence="4 5" key="1">
    <citation type="submission" date="2016-10" db="EMBL/GenBank/DDBJ databases">
        <authorList>
            <person name="Varghese N."/>
            <person name="Submissions S."/>
        </authorList>
    </citation>
    <scope>NUCLEOTIDE SEQUENCE [LARGE SCALE GENOMIC DNA]</scope>
    <source>
        <strain evidence="5">YIM D21,KCTC 23444,ACCC 10710</strain>
    </source>
</reference>